<dbReference type="AlphaFoldDB" id="A0A433QVG1"/>
<evidence type="ECO:0000313" key="1">
    <source>
        <dbReference type="EMBL" id="RUS33748.1"/>
    </source>
</evidence>
<dbReference type="EMBL" id="RBNJ01000972">
    <property type="protein sequence ID" value="RUS33748.1"/>
    <property type="molecule type" value="Genomic_DNA"/>
</dbReference>
<protein>
    <submittedName>
        <fullName evidence="1">Uncharacterized protein</fullName>
    </submittedName>
</protein>
<gene>
    <name evidence="1" type="ORF">BC938DRAFT_484143</name>
</gene>
<dbReference type="Proteomes" id="UP000274822">
    <property type="component" value="Unassembled WGS sequence"/>
</dbReference>
<keyword evidence="2" id="KW-1185">Reference proteome</keyword>
<name>A0A433QVG1_9FUNG</name>
<sequence>MSDAAVDAVYLFAGGFYDHRFLIESTCGVALSVRYTGTPTWSPSSAAGLEVVASYRKPYANPPIIVRSGSEVFLKLGDSRLSSIDMPKMGCKAARRGVQPWSGGQGRGLFELSVTMEGIHITGVSTNCKSTASAPSAGGVEEPNDGGPIGVLKRPWDQVKWFKGCTKVIRRGGIKRS</sequence>
<accession>A0A433QVG1</accession>
<comment type="caution">
    <text evidence="1">The sequence shown here is derived from an EMBL/GenBank/DDBJ whole genome shotgun (WGS) entry which is preliminary data.</text>
</comment>
<proteinExistence type="predicted"/>
<organism evidence="1 2">
    <name type="scientific">Jimgerdemannia flammicorona</name>
    <dbReference type="NCBI Taxonomy" id="994334"/>
    <lineage>
        <taxon>Eukaryota</taxon>
        <taxon>Fungi</taxon>
        <taxon>Fungi incertae sedis</taxon>
        <taxon>Mucoromycota</taxon>
        <taxon>Mucoromycotina</taxon>
        <taxon>Endogonomycetes</taxon>
        <taxon>Endogonales</taxon>
        <taxon>Endogonaceae</taxon>
        <taxon>Jimgerdemannia</taxon>
    </lineage>
</organism>
<reference evidence="1 2" key="1">
    <citation type="journal article" date="2018" name="New Phytol.">
        <title>Phylogenomics of Endogonaceae and evolution of mycorrhizas within Mucoromycota.</title>
        <authorList>
            <person name="Chang Y."/>
            <person name="Desiro A."/>
            <person name="Na H."/>
            <person name="Sandor L."/>
            <person name="Lipzen A."/>
            <person name="Clum A."/>
            <person name="Barry K."/>
            <person name="Grigoriev I.V."/>
            <person name="Martin F.M."/>
            <person name="Stajich J.E."/>
            <person name="Smith M.E."/>
            <person name="Bonito G."/>
            <person name="Spatafora J.W."/>
        </authorList>
    </citation>
    <scope>NUCLEOTIDE SEQUENCE [LARGE SCALE GENOMIC DNA]</scope>
    <source>
        <strain evidence="1 2">AD002</strain>
    </source>
</reference>
<evidence type="ECO:0000313" key="2">
    <source>
        <dbReference type="Proteomes" id="UP000274822"/>
    </source>
</evidence>